<proteinExistence type="predicted"/>
<dbReference type="AlphaFoldDB" id="A0AAD9L3V4"/>
<dbReference type="Proteomes" id="UP001209878">
    <property type="component" value="Unassembled WGS sequence"/>
</dbReference>
<name>A0AAD9L3V4_RIDPI</name>
<evidence type="ECO:0000313" key="1">
    <source>
        <dbReference type="EMBL" id="KAK2181978.1"/>
    </source>
</evidence>
<reference evidence="1" key="1">
    <citation type="journal article" date="2023" name="Mol. Biol. Evol.">
        <title>Third-Generation Sequencing Reveals the Adaptive Role of the Epigenome in Three Deep-Sea Polychaetes.</title>
        <authorList>
            <person name="Perez M."/>
            <person name="Aroh O."/>
            <person name="Sun Y."/>
            <person name="Lan Y."/>
            <person name="Juniper S.K."/>
            <person name="Young C.R."/>
            <person name="Angers B."/>
            <person name="Qian P.Y."/>
        </authorList>
    </citation>
    <scope>NUCLEOTIDE SEQUENCE</scope>
    <source>
        <strain evidence="1">R07B-5</strain>
    </source>
</reference>
<keyword evidence="2" id="KW-1185">Reference proteome</keyword>
<sequence>MLVMTFKCISGLAPSYLAELVQPRKRDGRLRQNYAPTLHQGIPKKCIGDAAFGAAASRL</sequence>
<comment type="caution">
    <text evidence="1">The sequence shown here is derived from an EMBL/GenBank/DDBJ whole genome shotgun (WGS) entry which is preliminary data.</text>
</comment>
<protein>
    <submittedName>
        <fullName evidence="1">Uncharacterized protein</fullName>
    </submittedName>
</protein>
<dbReference type="EMBL" id="JAODUO010000371">
    <property type="protein sequence ID" value="KAK2181978.1"/>
    <property type="molecule type" value="Genomic_DNA"/>
</dbReference>
<accession>A0AAD9L3V4</accession>
<evidence type="ECO:0000313" key="2">
    <source>
        <dbReference type="Proteomes" id="UP001209878"/>
    </source>
</evidence>
<gene>
    <name evidence="1" type="ORF">NP493_372g00009</name>
</gene>
<organism evidence="1 2">
    <name type="scientific">Ridgeia piscesae</name>
    <name type="common">Tubeworm</name>
    <dbReference type="NCBI Taxonomy" id="27915"/>
    <lineage>
        <taxon>Eukaryota</taxon>
        <taxon>Metazoa</taxon>
        <taxon>Spiralia</taxon>
        <taxon>Lophotrochozoa</taxon>
        <taxon>Annelida</taxon>
        <taxon>Polychaeta</taxon>
        <taxon>Sedentaria</taxon>
        <taxon>Canalipalpata</taxon>
        <taxon>Sabellida</taxon>
        <taxon>Siboglinidae</taxon>
        <taxon>Ridgeia</taxon>
    </lineage>
</organism>